<dbReference type="EMBL" id="CAJNNV010024375">
    <property type="protein sequence ID" value="CAE8609637.1"/>
    <property type="molecule type" value="Genomic_DNA"/>
</dbReference>
<gene>
    <name evidence="2" type="ORF">PGLA1383_LOCUS27463</name>
</gene>
<feature type="region of interest" description="Disordered" evidence="1">
    <location>
        <begin position="178"/>
        <end position="202"/>
    </location>
</feature>
<comment type="caution">
    <text evidence="2">The sequence shown here is derived from an EMBL/GenBank/DDBJ whole genome shotgun (WGS) entry which is preliminary data.</text>
</comment>
<evidence type="ECO:0000313" key="3">
    <source>
        <dbReference type="Proteomes" id="UP000654075"/>
    </source>
</evidence>
<feature type="compositionally biased region" description="Polar residues" evidence="1">
    <location>
        <begin position="147"/>
        <end position="157"/>
    </location>
</feature>
<feature type="compositionally biased region" description="Acidic residues" evidence="1">
    <location>
        <begin position="1"/>
        <end position="12"/>
    </location>
</feature>
<organism evidence="2 3">
    <name type="scientific">Polarella glacialis</name>
    <name type="common">Dinoflagellate</name>
    <dbReference type="NCBI Taxonomy" id="89957"/>
    <lineage>
        <taxon>Eukaryota</taxon>
        <taxon>Sar</taxon>
        <taxon>Alveolata</taxon>
        <taxon>Dinophyceae</taxon>
        <taxon>Suessiales</taxon>
        <taxon>Suessiaceae</taxon>
        <taxon>Polarella</taxon>
    </lineage>
</organism>
<sequence>MSEFQGWEESEDLPPGWGEDVDEGQESAAPPNARPPASEAGSSSQPQGVVAGGEKTTASVPIHGLGLVTPRLGAEGFGPGHRGHRRPQPRGAAVDGCGSAAAARGSGARSAPGTRAPSAAQARTPSAEDGDRLPGSTSPRGGYCDGGSNNVKTTLQSLKEAKKNGASLEETLQALEALQQQTRSLKRDPLQPPPSGLSSCRASAAAAASKTASSIAAAKAARSDVVRWRCEAESQEAQRLRKETEAAYAAFLQTRAASC</sequence>
<feature type="compositionally biased region" description="Low complexity" evidence="1">
    <location>
        <begin position="89"/>
        <end position="116"/>
    </location>
</feature>
<name>A0A813F5D0_POLGL</name>
<protein>
    <submittedName>
        <fullName evidence="2">Uncharacterized protein</fullName>
    </submittedName>
</protein>
<reference evidence="2" key="1">
    <citation type="submission" date="2021-02" db="EMBL/GenBank/DDBJ databases">
        <authorList>
            <person name="Dougan E. K."/>
            <person name="Rhodes N."/>
            <person name="Thang M."/>
            <person name="Chan C."/>
        </authorList>
    </citation>
    <scope>NUCLEOTIDE SEQUENCE</scope>
</reference>
<feature type="non-terminal residue" evidence="2">
    <location>
        <position position="1"/>
    </location>
</feature>
<dbReference type="AlphaFoldDB" id="A0A813F5D0"/>
<accession>A0A813F5D0</accession>
<dbReference type="Proteomes" id="UP000654075">
    <property type="component" value="Unassembled WGS sequence"/>
</dbReference>
<keyword evidence="3" id="KW-1185">Reference proteome</keyword>
<evidence type="ECO:0000313" key="2">
    <source>
        <dbReference type="EMBL" id="CAE8609637.1"/>
    </source>
</evidence>
<feature type="compositionally biased region" description="Low complexity" evidence="1">
    <location>
        <begin position="28"/>
        <end position="37"/>
    </location>
</feature>
<proteinExistence type="predicted"/>
<evidence type="ECO:0000256" key="1">
    <source>
        <dbReference type="SAM" id="MobiDB-lite"/>
    </source>
</evidence>
<feature type="region of interest" description="Disordered" evidence="1">
    <location>
        <begin position="1"/>
        <end position="165"/>
    </location>
</feature>